<proteinExistence type="predicted"/>
<dbReference type="Proteomes" id="UP001196413">
    <property type="component" value="Unassembled WGS sequence"/>
</dbReference>
<dbReference type="EMBL" id="JAHQIW010006593">
    <property type="protein sequence ID" value="KAJ1369546.1"/>
    <property type="molecule type" value="Genomic_DNA"/>
</dbReference>
<accession>A0AAD5WGW5</accession>
<reference evidence="1" key="1">
    <citation type="submission" date="2021-06" db="EMBL/GenBank/DDBJ databases">
        <title>Parelaphostrongylus tenuis whole genome reference sequence.</title>
        <authorList>
            <person name="Garwood T.J."/>
            <person name="Larsen P.A."/>
            <person name="Fountain-Jones N.M."/>
            <person name="Garbe J.R."/>
            <person name="Macchietto M.G."/>
            <person name="Kania S.A."/>
            <person name="Gerhold R.W."/>
            <person name="Richards J.E."/>
            <person name="Wolf T.M."/>
        </authorList>
    </citation>
    <scope>NUCLEOTIDE SEQUENCE</scope>
    <source>
        <strain evidence="1">MNPRO001-30</strain>
        <tissue evidence="1">Meninges</tissue>
    </source>
</reference>
<sequence length="107" mass="11666">MKVHNEHYVQFLAQIISFVAAEITEVLTYNISACPGIPPPLGGKQNLEVKGSVAGYMDEAVSRTNSLTTHTRIGVWGKMQAKQCAKLTELPVDDPKAIAPSDCFLQH</sequence>
<evidence type="ECO:0000313" key="2">
    <source>
        <dbReference type="Proteomes" id="UP001196413"/>
    </source>
</evidence>
<name>A0AAD5WGW5_PARTN</name>
<protein>
    <submittedName>
        <fullName evidence="1">Uncharacterized protein</fullName>
    </submittedName>
</protein>
<organism evidence="1 2">
    <name type="scientific">Parelaphostrongylus tenuis</name>
    <name type="common">Meningeal worm</name>
    <dbReference type="NCBI Taxonomy" id="148309"/>
    <lineage>
        <taxon>Eukaryota</taxon>
        <taxon>Metazoa</taxon>
        <taxon>Ecdysozoa</taxon>
        <taxon>Nematoda</taxon>
        <taxon>Chromadorea</taxon>
        <taxon>Rhabditida</taxon>
        <taxon>Rhabditina</taxon>
        <taxon>Rhabditomorpha</taxon>
        <taxon>Strongyloidea</taxon>
        <taxon>Metastrongylidae</taxon>
        <taxon>Parelaphostrongylus</taxon>
    </lineage>
</organism>
<dbReference type="AlphaFoldDB" id="A0AAD5WGW5"/>
<evidence type="ECO:0000313" key="1">
    <source>
        <dbReference type="EMBL" id="KAJ1369546.1"/>
    </source>
</evidence>
<comment type="caution">
    <text evidence="1">The sequence shown here is derived from an EMBL/GenBank/DDBJ whole genome shotgun (WGS) entry which is preliminary data.</text>
</comment>
<gene>
    <name evidence="1" type="ORF">KIN20_031031</name>
</gene>
<keyword evidence="2" id="KW-1185">Reference proteome</keyword>